<keyword evidence="1" id="KW-0472">Membrane</keyword>
<dbReference type="Proteomes" id="UP001595947">
    <property type="component" value="Unassembled WGS sequence"/>
</dbReference>
<keyword evidence="1" id="KW-0812">Transmembrane</keyword>
<feature type="transmembrane region" description="Helical" evidence="1">
    <location>
        <begin position="120"/>
        <end position="137"/>
    </location>
</feature>
<comment type="caution">
    <text evidence="2">The sequence shown here is derived from an EMBL/GenBank/DDBJ whole genome shotgun (WGS) entry which is preliminary data.</text>
</comment>
<feature type="transmembrane region" description="Helical" evidence="1">
    <location>
        <begin position="51"/>
        <end position="77"/>
    </location>
</feature>
<protein>
    <submittedName>
        <fullName evidence="2">Uncharacterized protein</fullName>
    </submittedName>
</protein>
<sequence length="190" mass="18917">MTLDAYSGRHSTFDATTVLPAWTPGEAPVPPRGAPPGLPALPPRPSTVTAAFCLAMTHAALWIVGSLVALGLAGLMVGATADVASAVGVVAVIGVPITLGVGTWIAAAARMRAGHPGARVLLAVLAGLGALLCAALGLVDDTILLPLVGLALHGALLVLLFRPSTDAWFRAAARDRAAVSPAPGPGSPPR</sequence>
<keyword evidence="1" id="KW-1133">Transmembrane helix</keyword>
<accession>A0ABV9YM48</accession>
<evidence type="ECO:0000313" key="3">
    <source>
        <dbReference type="Proteomes" id="UP001595947"/>
    </source>
</evidence>
<gene>
    <name evidence="2" type="ORF">ACFPBZ_10265</name>
</gene>
<name>A0ABV9YM48_9PSEU</name>
<reference evidence="3" key="1">
    <citation type="journal article" date="2019" name="Int. J. Syst. Evol. Microbiol.">
        <title>The Global Catalogue of Microorganisms (GCM) 10K type strain sequencing project: providing services to taxonomists for standard genome sequencing and annotation.</title>
        <authorList>
            <consortium name="The Broad Institute Genomics Platform"/>
            <consortium name="The Broad Institute Genome Sequencing Center for Infectious Disease"/>
            <person name="Wu L."/>
            <person name="Ma J."/>
        </authorList>
    </citation>
    <scope>NUCLEOTIDE SEQUENCE [LARGE SCALE GENOMIC DNA]</scope>
    <source>
        <strain evidence="3">CGMCC 4.7093</strain>
    </source>
</reference>
<evidence type="ECO:0000256" key="1">
    <source>
        <dbReference type="SAM" id="Phobius"/>
    </source>
</evidence>
<organism evidence="2 3">
    <name type="scientific">Actinomycetospora atypica</name>
    <dbReference type="NCBI Taxonomy" id="1290095"/>
    <lineage>
        <taxon>Bacteria</taxon>
        <taxon>Bacillati</taxon>
        <taxon>Actinomycetota</taxon>
        <taxon>Actinomycetes</taxon>
        <taxon>Pseudonocardiales</taxon>
        <taxon>Pseudonocardiaceae</taxon>
        <taxon>Actinomycetospora</taxon>
    </lineage>
</organism>
<dbReference type="EMBL" id="JBHSIV010000008">
    <property type="protein sequence ID" value="MFC5062590.1"/>
    <property type="molecule type" value="Genomic_DNA"/>
</dbReference>
<proteinExistence type="predicted"/>
<keyword evidence="3" id="KW-1185">Reference proteome</keyword>
<evidence type="ECO:0000313" key="2">
    <source>
        <dbReference type="EMBL" id="MFC5062590.1"/>
    </source>
</evidence>
<dbReference type="RefSeq" id="WP_378035940.1">
    <property type="nucleotide sequence ID" value="NZ_JBHSIV010000008.1"/>
</dbReference>
<feature type="transmembrane region" description="Helical" evidence="1">
    <location>
        <begin position="83"/>
        <end position="108"/>
    </location>
</feature>
<feature type="transmembrane region" description="Helical" evidence="1">
    <location>
        <begin position="143"/>
        <end position="161"/>
    </location>
</feature>